<dbReference type="Gene3D" id="3.90.550.10">
    <property type="entry name" value="Spore Coat Polysaccharide Biosynthesis Protein SpsA, Chain A"/>
    <property type="match status" value="1"/>
</dbReference>
<dbReference type="PANTHER" id="PTHR43179:SF12">
    <property type="entry name" value="GALACTOFURANOSYLTRANSFERASE GLFT2"/>
    <property type="match status" value="1"/>
</dbReference>
<keyword evidence="3" id="KW-0808">Transferase</keyword>
<dbReference type="EMBL" id="CP060436">
    <property type="protein sequence ID" value="QPM91407.1"/>
    <property type="molecule type" value="Genomic_DNA"/>
</dbReference>
<dbReference type="InterPro" id="IPR029044">
    <property type="entry name" value="Nucleotide-diphossugar_trans"/>
</dbReference>
<dbReference type="Pfam" id="PF13641">
    <property type="entry name" value="Glyco_tranf_2_3"/>
    <property type="match status" value="1"/>
</dbReference>
<keyword evidence="5" id="KW-1185">Reference proteome</keyword>
<dbReference type="Proteomes" id="UP000283786">
    <property type="component" value="Chromosome"/>
</dbReference>
<reference evidence="4 5" key="1">
    <citation type="submission" date="2020-08" db="EMBL/GenBank/DDBJ databases">
        <title>Genome sequence of Rhodobacteraceae bacterium Lw-13e.</title>
        <authorList>
            <person name="Poehlein A."/>
            <person name="Wolter L."/>
            <person name="Daniel R."/>
            <person name="Brinkhoff T."/>
        </authorList>
    </citation>
    <scope>NUCLEOTIDE SEQUENCE [LARGE SCALE GENOMIC DNA]</scope>
    <source>
        <strain evidence="4 5">Lw-13e</strain>
    </source>
</reference>
<evidence type="ECO:0000313" key="4">
    <source>
        <dbReference type="EMBL" id="QPM91407.1"/>
    </source>
</evidence>
<evidence type="ECO:0000256" key="1">
    <source>
        <dbReference type="ARBA" id="ARBA00006739"/>
    </source>
</evidence>
<comment type="similarity">
    <text evidence="1">Belongs to the glycosyltransferase 2 family.</text>
</comment>
<proteinExistence type="inferred from homology"/>
<keyword evidence="2" id="KW-0328">Glycosyltransferase</keyword>
<evidence type="ECO:0000256" key="2">
    <source>
        <dbReference type="ARBA" id="ARBA00022676"/>
    </source>
</evidence>
<evidence type="ECO:0000313" key="5">
    <source>
        <dbReference type="Proteomes" id="UP000283786"/>
    </source>
</evidence>
<accession>A0A418SBB4</accession>
<dbReference type="AlphaFoldDB" id="A0A418SBB4"/>
<evidence type="ECO:0000256" key="3">
    <source>
        <dbReference type="ARBA" id="ARBA00022679"/>
    </source>
</evidence>
<dbReference type="GO" id="GO:0016757">
    <property type="term" value="F:glycosyltransferase activity"/>
    <property type="evidence" value="ECO:0007669"/>
    <property type="project" value="UniProtKB-KW"/>
</dbReference>
<organism evidence="4 5">
    <name type="scientific">Pseudooceanicola algae</name>
    <dbReference type="NCBI Taxonomy" id="1537215"/>
    <lineage>
        <taxon>Bacteria</taxon>
        <taxon>Pseudomonadati</taxon>
        <taxon>Pseudomonadota</taxon>
        <taxon>Alphaproteobacteria</taxon>
        <taxon>Rhodobacterales</taxon>
        <taxon>Paracoccaceae</taxon>
        <taxon>Pseudooceanicola</taxon>
    </lineage>
</organism>
<dbReference type="KEGG" id="palw:PSAL_026600"/>
<gene>
    <name evidence="4" type="ORF">PSAL_026600</name>
</gene>
<protein>
    <submittedName>
        <fullName evidence="4">Uncharacterized protein</fullName>
    </submittedName>
</protein>
<dbReference type="RefSeq" id="WP_196941858.1">
    <property type="nucleotide sequence ID" value="NZ_CP060436.1"/>
</dbReference>
<name>A0A418SBB4_9RHOB</name>
<dbReference type="SUPFAM" id="SSF53448">
    <property type="entry name" value="Nucleotide-diphospho-sugar transferases"/>
    <property type="match status" value="1"/>
</dbReference>
<sequence>MKMPEVSVIVVSRNRPQALAHCLTGLARLAYPAYEIIVVADPGGIVALQARSEAVDVLCLPFERPNISEARNLGLAHARGEILAFLDDDSVPEPGWLAHLVRAFDAPQVVAATGFVRGRDGVRFQSRAAAVGAHGLDEPLQVDPARITLLTATPGRGVKMEGTNMAFRREVLEDIGGFDPGFPFYMDDTDLALRLAQRGAVTAIVPLAEVHHARAAGPQRAADRGPRDLSQVGRSTGYFLAKHCPAAKIPKALAAHREDRRRGLVAHMIAGRIEPPALRRLLRQFDGGARAGLEQTETPVAQMYQPNRNAEPCVVREFRPYRSRRQGAPLCLLSSRIARRRNLARADQMAAEGRPVSLFIFSPSFFCHKVRMTSAGAWVQEGGVFGRSLRSGHGSKIWRYRSRFLREMRRISEQRWNDRVG</sequence>
<dbReference type="PANTHER" id="PTHR43179">
    <property type="entry name" value="RHAMNOSYLTRANSFERASE WBBL"/>
    <property type="match status" value="1"/>
</dbReference>